<evidence type="ECO:0000313" key="2">
    <source>
        <dbReference type="Proteomes" id="UP000824120"/>
    </source>
</evidence>
<reference evidence="1 2" key="1">
    <citation type="submission" date="2020-09" db="EMBL/GenBank/DDBJ databases">
        <title>De no assembly of potato wild relative species, Solanum commersonii.</title>
        <authorList>
            <person name="Cho K."/>
        </authorList>
    </citation>
    <scope>NUCLEOTIDE SEQUENCE [LARGE SCALE GENOMIC DNA]</scope>
    <source>
        <strain evidence="1">LZ3.2</strain>
        <tissue evidence="1">Leaf</tissue>
    </source>
</reference>
<name>A0A9J5Z1E8_SOLCO</name>
<comment type="caution">
    <text evidence="1">The sequence shown here is derived from an EMBL/GenBank/DDBJ whole genome shotgun (WGS) entry which is preliminary data.</text>
</comment>
<protein>
    <submittedName>
        <fullName evidence="1">Uncharacterized protein</fullName>
    </submittedName>
</protein>
<dbReference type="AlphaFoldDB" id="A0A9J5Z1E8"/>
<organism evidence="1 2">
    <name type="scientific">Solanum commersonii</name>
    <name type="common">Commerson's wild potato</name>
    <name type="synonym">Commerson's nightshade</name>
    <dbReference type="NCBI Taxonomy" id="4109"/>
    <lineage>
        <taxon>Eukaryota</taxon>
        <taxon>Viridiplantae</taxon>
        <taxon>Streptophyta</taxon>
        <taxon>Embryophyta</taxon>
        <taxon>Tracheophyta</taxon>
        <taxon>Spermatophyta</taxon>
        <taxon>Magnoliopsida</taxon>
        <taxon>eudicotyledons</taxon>
        <taxon>Gunneridae</taxon>
        <taxon>Pentapetalae</taxon>
        <taxon>asterids</taxon>
        <taxon>lamiids</taxon>
        <taxon>Solanales</taxon>
        <taxon>Solanaceae</taxon>
        <taxon>Solanoideae</taxon>
        <taxon>Solaneae</taxon>
        <taxon>Solanum</taxon>
    </lineage>
</organism>
<gene>
    <name evidence="1" type="ORF">H5410_026402</name>
</gene>
<accession>A0A9J5Z1E8</accession>
<evidence type="ECO:0000313" key="1">
    <source>
        <dbReference type="EMBL" id="KAG5604910.1"/>
    </source>
</evidence>
<sequence length="126" mass="14100">MLRFGSRIENLKSDPGLALRIGPTEISFFIVICRSVSSAHTLAKCKNDVSENTSLHSRLISSLPSLIHILVVVTPSMNIIKEAYILQLTILYTLQQDQTLINSERHIKAFEFFQPILVSHPIGEAL</sequence>
<dbReference type="Proteomes" id="UP000824120">
    <property type="component" value="Chromosome 5"/>
</dbReference>
<keyword evidence="2" id="KW-1185">Reference proteome</keyword>
<proteinExistence type="predicted"/>
<dbReference type="EMBL" id="JACXVP010000005">
    <property type="protein sequence ID" value="KAG5604910.1"/>
    <property type="molecule type" value="Genomic_DNA"/>
</dbReference>